<keyword evidence="3" id="KW-1185">Reference proteome</keyword>
<accession>A0A2P6SDH4</accession>
<sequence length="51" mass="5956">MDQNGFDSPSIMIILGITAIIPSFIEYIKQLRCLCRKLKQYRYHIDVVVVL</sequence>
<reference evidence="2 3" key="1">
    <citation type="journal article" date="2018" name="Nat. Genet.">
        <title>The Rosa genome provides new insights in the design of modern roses.</title>
        <authorList>
            <person name="Bendahmane M."/>
        </authorList>
    </citation>
    <scope>NUCLEOTIDE SEQUENCE [LARGE SCALE GENOMIC DNA]</scope>
    <source>
        <strain evidence="3">cv. Old Blush</strain>
    </source>
</reference>
<keyword evidence="1" id="KW-1133">Transmembrane helix</keyword>
<evidence type="ECO:0000313" key="2">
    <source>
        <dbReference type="EMBL" id="PRQ56741.1"/>
    </source>
</evidence>
<dbReference type="Proteomes" id="UP000238479">
    <property type="component" value="Chromosome 1"/>
</dbReference>
<name>A0A2P6SDH4_ROSCH</name>
<proteinExistence type="predicted"/>
<comment type="caution">
    <text evidence="2">The sequence shown here is derived from an EMBL/GenBank/DDBJ whole genome shotgun (WGS) entry which is preliminary data.</text>
</comment>
<dbReference type="AlphaFoldDB" id="A0A2P6SDH4"/>
<evidence type="ECO:0000313" key="3">
    <source>
        <dbReference type="Proteomes" id="UP000238479"/>
    </source>
</evidence>
<dbReference type="Gramene" id="PRQ56741">
    <property type="protein sequence ID" value="PRQ56741"/>
    <property type="gene ID" value="RchiOBHm_Chr1g0340651"/>
</dbReference>
<feature type="transmembrane region" description="Helical" evidence="1">
    <location>
        <begin position="6"/>
        <end position="28"/>
    </location>
</feature>
<dbReference type="EMBL" id="PDCK01000039">
    <property type="protein sequence ID" value="PRQ56741.1"/>
    <property type="molecule type" value="Genomic_DNA"/>
</dbReference>
<evidence type="ECO:0000256" key="1">
    <source>
        <dbReference type="SAM" id="Phobius"/>
    </source>
</evidence>
<keyword evidence="1" id="KW-0472">Membrane</keyword>
<protein>
    <submittedName>
        <fullName evidence="2">Uncharacterized protein</fullName>
    </submittedName>
</protein>
<keyword evidence="1" id="KW-0812">Transmembrane</keyword>
<organism evidence="2 3">
    <name type="scientific">Rosa chinensis</name>
    <name type="common">China rose</name>
    <dbReference type="NCBI Taxonomy" id="74649"/>
    <lineage>
        <taxon>Eukaryota</taxon>
        <taxon>Viridiplantae</taxon>
        <taxon>Streptophyta</taxon>
        <taxon>Embryophyta</taxon>
        <taxon>Tracheophyta</taxon>
        <taxon>Spermatophyta</taxon>
        <taxon>Magnoliopsida</taxon>
        <taxon>eudicotyledons</taxon>
        <taxon>Gunneridae</taxon>
        <taxon>Pentapetalae</taxon>
        <taxon>rosids</taxon>
        <taxon>fabids</taxon>
        <taxon>Rosales</taxon>
        <taxon>Rosaceae</taxon>
        <taxon>Rosoideae</taxon>
        <taxon>Rosoideae incertae sedis</taxon>
        <taxon>Rosa</taxon>
    </lineage>
</organism>
<gene>
    <name evidence="2" type="ORF">RchiOBHm_Chr1g0340651</name>
</gene>